<name>A0A4Z1T506_GIAMU</name>
<dbReference type="PANTHER" id="PTHR12416">
    <property type="entry name" value="RRNA-PROCESSING PROTEIN UTP23 HOMOLOG"/>
    <property type="match status" value="1"/>
</dbReference>
<sequence length="191" mass="21857">MKITRIRHVKKTLRFYSVNFQLKEPYHVLCDGTFIAHVVRAHQSLNKILEAVFTRYKFVPYTVPQVLDELRKLKLTEALQTAKKLKLQRPVIPCDTPNDAILSLVKEPSLPKGQFYIVATKDKELLQAVREIPRAIGLNIYHLNPILDSPTQIAMEHVKKQQRIAFGATSLTPNAMNVTDTIDSEVQLKED</sequence>
<evidence type="ECO:0000256" key="3">
    <source>
        <dbReference type="ARBA" id="ARBA00022552"/>
    </source>
</evidence>
<dbReference type="OrthoDB" id="25675at2759"/>
<accession>A0A4Z1T506</accession>
<dbReference type="AlphaFoldDB" id="A0A4Z1T506"/>
<gene>
    <name evidence="5" type="ORF">GMRT_15243</name>
</gene>
<dbReference type="EMBL" id="VDLU01000002">
    <property type="protein sequence ID" value="TNJ28167.1"/>
    <property type="molecule type" value="Genomic_DNA"/>
</dbReference>
<evidence type="ECO:0000256" key="2">
    <source>
        <dbReference type="ARBA" id="ARBA00022517"/>
    </source>
</evidence>
<dbReference type="InterPro" id="IPR006984">
    <property type="entry name" value="Fcf1/UTP23"/>
</dbReference>
<dbReference type="VEuPathDB" id="GiardiaDB:GMRT_15243"/>
<organism evidence="5 6">
    <name type="scientific">Giardia muris</name>
    <dbReference type="NCBI Taxonomy" id="5742"/>
    <lineage>
        <taxon>Eukaryota</taxon>
        <taxon>Metamonada</taxon>
        <taxon>Diplomonadida</taxon>
        <taxon>Hexamitidae</taxon>
        <taxon>Giardiinae</taxon>
        <taxon>Giardia</taxon>
    </lineage>
</organism>
<comment type="subcellular location">
    <subcellularLocation>
        <location evidence="1">Nucleus</location>
        <location evidence="1">Nucleolus</location>
    </subcellularLocation>
</comment>
<dbReference type="Pfam" id="PF04900">
    <property type="entry name" value="Fcf1"/>
    <property type="match status" value="1"/>
</dbReference>
<evidence type="ECO:0000313" key="6">
    <source>
        <dbReference type="Proteomes" id="UP000315496"/>
    </source>
</evidence>
<evidence type="ECO:0000256" key="1">
    <source>
        <dbReference type="ARBA" id="ARBA00004604"/>
    </source>
</evidence>
<protein>
    <submittedName>
        <fullName evidence="5">Fcf1 pre-rRNA processing protein</fullName>
    </submittedName>
</protein>
<keyword evidence="3" id="KW-0698">rRNA processing</keyword>
<keyword evidence="4" id="KW-0539">Nucleus</keyword>
<reference evidence="5 6" key="1">
    <citation type="submission" date="2019-05" db="EMBL/GenBank/DDBJ databases">
        <title>The compact genome of Giardia muris reveals important steps in the evolution of intestinal protozoan parasites.</title>
        <authorList>
            <person name="Xu F."/>
            <person name="Jimenez-Gonzalez A."/>
            <person name="Einarsson E."/>
            <person name="Astvaldsson A."/>
            <person name="Peirasmaki D."/>
            <person name="Eckmann L."/>
            <person name="Andersson J.O."/>
            <person name="Svard S.G."/>
            <person name="Jerlstrom-Hultqvist J."/>
        </authorList>
    </citation>
    <scope>NUCLEOTIDE SEQUENCE [LARGE SCALE GENOMIC DNA]</scope>
    <source>
        <strain evidence="5 6">Roberts-Thomson</strain>
    </source>
</reference>
<dbReference type="SUPFAM" id="SSF88723">
    <property type="entry name" value="PIN domain-like"/>
    <property type="match status" value="1"/>
</dbReference>
<keyword evidence="2" id="KW-0690">Ribosome biogenesis</keyword>
<dbReference type="GO" id="GO:0032040">
    <property type="term" value="C:small-subunit processome"/>
    <property type="evidence" value="ECO:0007669"/>
    <property type="project" value="InterPro"/>
</dbReference>
<dbReference type="InterPro" id="IPR029060">
    <property type="entry name" value="PIN-like_dom_sf"/>
</dbReference>
<evidence type="ECO:0000313" key="5">
    <source>
        <dbReference type="EMBL" id="TNJ28167.1"/>
    </source>
</evidence>
<dbReference type="GO" id="GO:0006364">
    <property type="term" value="P:rRNA processing"/>
    <property type="evidence" value="ECO:0007669"/>
    <property type="project" value="UniProtKB-KW"/>
</dbReference>
<proteinExistence type="predicted"/>
<comment type="caution">
    <text evidence="5">The sequence shown here is derived from an EMBL/GenBank/DDBJ whole genome shotgun (WGS) entry which is preliminary data.</text>
</comment>
<dbReference type="Proteomes" id="UP000315496">
    <property type="component" value="Chromosome 2"/>
</dbReference>
<keyword evidence="6" id="KW-1185">Reference proteome</keyword>
<dbReference type="Gene3D" id="3.40.50.1010">
    <property type="entry name" value="5'-nuclease"/>
    <property type="match status" value="1"/>
</dbReference>
<evidence type="ECO:0000256" key="4">
    <source>
        <dbReference type="ARBA" id="ARBA00023242"/>
    </source>
</evidence>